<keyword evidence="1" id="KW-0479">Metal-binding</keyword>
<evidence type="ECO:0000256" key="5">
    <source>
        <dbReference type="SAM" id="MobiDB-lite"/>
    </source>
</evidence>
<accession>A0A8S1GNH7</accession>
<evidence type="ECO:0000256" key="4">
    <source>
        <dbReference type="PROSITE-ProRule" id="PRU00508"/>
    </source>
</evidence>
<dbReference type="PANTHER" id="PTHR13513:SF9">
    <property type="entry name" value="E3 UBIQUITIN-PROTEIN LIGASE UBR7-RELATED"/>
    <property type="match status" value="1"/>
</dbReference>
<dbReference type="SMART" id="SM00396">
    <property type="entry name" value="ZnF_UBR1"/>
    <property type="match status" value="1"/>
</dbReference>
<evidence type="ECO:0000256" key="3">
    <source>
        <dbReference type="ARBA" id="ARBA00022833"/>
    </source>
</evidence>
<feature type="compositionally biased region" description="Basic and acidic residues" evidence="5">
    <location>
        <begin position="7"/>
        <end position="21"/>
    </location>
</feature>
<dbReference type="AlphaFoldDB" id="A0A8S1GNH7"/>
<dbReference type="GO" id="GO:0008270">
    <property type="term" value="F:zinc ion binding"/>
    <property type="evidence" value="ECO:0007669"/>
    <property type="project" value="UniProtKB-KW"/>
</dbReference>
<reference evidence="7" key="1">
    <citation type="submission" date="2020-10" db="EMBL/GenBank/DDBJ databases">
        <authorList>
            <person name="Kikuchi T."/>
        </authorList>
    </citation>
    <scope>NUCLEOTIDE SEQUENCE</scope>
    <source>
        <strain evidence="7">NKZ352</strain>
    </source>
</reference>
<feature type="domain" description="UBR-type" evidence="6">
    <location>
        <begin position="57"/>
        <end position="127"/>
    </location>
</feature>
<sequence length="353" mass="40438">MTKLLRRRQEKEKCSGKKENSSEAEEDDPVVTISEVLQGIKEVDEVAKGLFGAQNQAICTFPEGYKPRQAVFACLTCTPEPKKAGICYGCSLNCHEGHEIVDLYTKRKFRCDCGNEKFDSECKLYEEKDKNNEYNKYDHNYIGLFCTCNNTYPCDGIDEEMLQCVTCEDWFHPSHINCEAPKDKDIDCCSLVCTGCLEKYPFFEKLRDTTGTVCFSNREESVKTSEGDVRRALIVEAFLQSLCKCAACTTLYERFECEFLLDPEDDLASYEQENVKKANEIEENSREGDDVRLLVREVGMDKAIRYLEGVNDLKRKMTDWLSSMDGAVVHESDVKSFFGRLKEENEAKRARIE</sequence>
<dbReference type="InterPro" id="IPR047506">
    <property type="entry name" value="UBR7-like_UBR-box"/>
</dbReference>
<evidence type="ECO:0000256" key="2">
    <source>
        <dbReference type="ARBA" id="ARBA00022771"/>
    </source>
</evidence>
<evidence type="ECO:0000313" key="7">
    <source>
        <dbReference type="EMBL" id="CAD6184779.1"/>
    </source>
</evidence>
<feature type="region of interest" description="Disordered" evidence="5">
    <location>
        <begin position="1"/>
        <end position="29"/>
    </location>
</feature>
<gene>
    <name evidence="7" type="ORF">CAUJ_LOCUS698</name>
</gene>
<protein>
    <recommendedName>
        <fullName evidence="6">UBR-type domain-containing protein</fullName>
    </recommendedName>
</protein>
<dbReference type="PROSITE" id="PS51157">
    <property type="entry name" value="ZF_UBR"/>
    <property type="match status" value="1"/>
</dbReference>
<proteinExistence type="predicted"/>
<dbReference type="Gene3D" id="3.30.40.10">
    <property type="entry name" value="Zinc/RING finger domain, C3HC4 (zinc finger)"/>
    <property type="match status" value="1"/>
</dbReference>
<name>A0A8S1GNH7_9PELO</name>
<evidence type="ECO:0000313" key="8">
    <source>
        <dbReference type="Proteomes" id="UP000835052"/>
    </source>
</evidence>
<dbReference type="PANTHER" id="PTHR13513">
    <property type="entry name" value="E3 UBIQUITIN-PROTEIN LIGASE UBR7"/>
    <property type="match status" value="1"/>
</dbReference>
<organism evidence="7 8">
    <name type="scientific">Caenorhabditis auriculariae</name>
    <dbReference type="NCBI Taxonomy" id="2777116"/>
    <lineage>
        <taxon>Eukaryota</taxon>
        <taxon>Metazoa</taxon>
        <taxon>Ecdysozoa</taxon>
        <taxon>Nematoda</taxon>
        <taxon>Chromadorea</taxon>
        <taxon>Rhabditida</taxon>
        <taxon>Rhabditina</taxon>
        <taxon>Rhabditomorpha</taxon>
        <taxon>Rhabditoidea</taxon>
        <taxon>Rhabditidae</taxon>
        <taxon>Peloderinae</taxon>
        <taxon>Caenorhabditis</taxon>
    </lineage>
</organism>
<dbReference type="EMBL" id="CAJGYM010000001">
    <property type="protein sequence ID" value="CAD6184779.1"/>
    <property type="molecule type" value="Genomic_DNA"/>
</dbReference>
<dbReference type="GO" id="GO:0061630">
    <property type="term" value="F:ubiquitin protein ligase activity"/>
    <property type="evidence" value="ECO:0007669"/>
    <property type="project" value="InterPro"/>
</dbReference>
<dbReference type="InterPro" id="IPR013083">
    <property type="entry name" value="Znf_RING/FYVE/PHD"/>
</dbReference>
<dbReference type="GO" id="GO:0005737">
    <property type="term" value="C:cytoplasm"/>
    <property type="evidence" value="ECO:0007669"/>
    <property type="project" value="TreeGrafter"/>
</dbReference>
<dbReference type="Proteomes" id="UP000835052">
    <property type="component" value="Unassembled WGS sequence"/>
</dbReference>
<dbReference type="OrthoDB" id="10262564at2759"/>
<comment type="caution">
    <text evidence="7">The sequence shown here is derived from an EMBL/GenBank/DDBJ whole genome shotgun (WGS) entry which is preliminary data.</text>
</comment>
<evidence type="ECO:0000256" key="1">
    <source>
        <dbReference type="ARBA" id="ARBA00022723"/>
    </source>
</evidence>
<keyword evidence="8" id="KW-1185">Reference proteome</keyword>
<evidence type="ECO:0000259" key="6">
    <source>
        <dbReference type="PROSITE" id="PS51157"/>
    </source>
</evidence>
<dbReference type="InterPro" id="IPR003126">
    <property type="entry name" value="Znf_UBR"/>
</dbReference>
<dbReference type="Pfam" id="PF02207">
    <property type="entry name" value="zf-UBR"/>
    <property type="match status" value="1"/>
</dbReference>
<keyword evidence="2" id="KW-0863">Zinc-finger</keyword>
<dbReference type="InterPro" id="IPR011011">
    <property type="entry name" value="Znf_FYVE_PHD"/>
</dbReference>
<dbReference type="CDD" id="cd19677">
    <property type="entry name" value="UBR-box_UBR7"/>
    <property type="match status" value="1"/>
</dbReference>
<dbReference type="SUPFAM" id="SSF57903">
    <property type="entry name" value="FYVE/PHD zinc finger"/>
    <property type="match status" value="1"/>
</dbReference>
<keyword evidence="3" id="KW-0862">Zinc</keyword>
<dbReference type="InterPro" id="IPR040204">
    <property type="entry name" value="UBR7"/>
</dbReference>
<feature type="zinc finger region" description="UBR-type" evidence="4">
    <location>
        <begin position="57"/>
        <end position="127"/>
    </location>
</feature>
<dbReference type="CDD" id="cd15542">
    <property type="entry name" value="PHD_UBR7"/>
    <property type="match status" value="1"/>
</dbReference>